<protein>
    <submittedName>
        <fullName evidence="4">NADPH-dependent methylglyoxal reductase GRP2</fullName>
    </submittedName>
</protein>
<dbReference type="EMBL" id="CM003099">
    <property type="protein sequence ID" value="KUI66504.1"/>
    <property type="molecule type" value="Genomic_DNA"/>
</dbReference>
<proteinExistence type="predicted"/>
<evidence type="ECO:0000313" key="5">
    <source>
        <dbReference type="Proteomes" id="UP000078559"/>
    </source>
</evidence>
<sequence length="906" mass="100122">MANGTFFISWQLWEEMTFVLAMGIVTVFLVGLFKLWWTNRHMRKLEELDVEKRARTAQMRKSGLSATARANSGDIPFGIKAIESGAEVEGIWVARMASMAYRPPDRKWSSKRKVKTPPASALLEMNELSSSPSKRVRRGSSRASRISRREIVEPSSQTRGKLESLSLLEEERRSRDIAGRERPSGEYVTDGELKKLASQDRTPQPGHKGPLGRIQRSLKNKVTSTHDAQAKKRQLREESIREFREQAEARKPQRFYPENLTASQTLPGQTNPVVHPRVNSLPSEDELGRVGGDVAHSKYRADQYVSSQPLPAPHNHDPHYEASINSSATSVETFVTTSELPKEFSPVPQPPPLEQHPALASGDTTAVQDRGSLGPRRSLRSTQQHIHRLSSEDNSSLHSAYDTAQPTSQPAAATHRYPPNSSRSATVSHSRPQSFTQHQQQQQQQQQQTQPSPTPGSTDSYINVTKRKVNSNFEVLPAGTFGGFPEQTYDPLPTRESASAVTSVRSSFDSQKSGEKRPRNKLRKKSISKPLERPQSVDMSQHERVLLTGGNGFVGSATLVALCEAGYNVHAVVRRQDAIDKMSAHPSIKKYSDQIQWSIIPDMTKPGAFLDAVRGCHYIVHVASPLVPMPPRPVDLRTPAVQCTQAILNAAESEPLVRRIVVTGSSASICDFAEWLPDHPQNQPGGTVPLLSGDRYIPTASERPADGSAPFALYVDSKRASGNLVRDYAAAHPDSHFQIVLLCPSWVLGPGLLVKSKAEMLVTANFTLAWMMMDTAPLLNPLWGLPPDVPTPLRGDCVWVDDVALAHVRGLTVPLPDGKISKTWILACGPEFANRFTDAEEIVKRRLPEVAKHLSFAGKIQDLPVRADGATTERELLGKKFVPFEEQVVRVVEWMVSLPDAEPVSA</sequence>
<feature type="region of interest" description="Disordered" evidence="1">
    <location>
        <begin position="105"/>
        <end position="237"/>
    </location>
</feature>
<dbReference type="SUPFAM" id="SSF51735">
    <property type="entry name" value="NAD(P)-binding Rossmann-fold domains"/>
    <property type="match status" value="1"/>
</dbReference>
<dbReference type="SMR" id="A0A194VQN4"/>
<feature type="compositionally biased region" description="Low complexity" evidence="1">
    <location>
        <begin position="430"/>
        <end position="458"/>
    </location>
</feature>
<gene>
    <name evidence="4" type="ORF">VM1G_01338</name>
</gene>
<dbReference type="InterPro" id="IPR036291">
    <property type="entry name" value="NAD(P)-bd_dom_sf"/>
</dbReference>
<accession>A0A194VQN4</accession>
<feature type="compositionally biased region" description="Polar residues" evidence="1">
    <location>
        <begin position="419"/>
        <end position="429"/>
    </location>
</feature>
<keyword evidence="2" id="KW-0812">Transmembrane</keyword>
<keyword evidence="5" id="KW-1185">Reference proteome</keyword>
<feature type="region of interest" description="Disordered" evidence="1">
    <location>
        <begin position="331"/>
        <end position="461"/>
    </location>
</feature>
<feature type="compositionally biased region" description="Basic and acidic residues" evidence="1">
    <location>
        <begin position="169"/>
        <end position="184"/>
    </location>
</feature>
<feature type="transmembrane region" description="Helical" evidence="2">
    <location>
        <begin position="16"/>
        <end position="37"/>
    </location>
</feature>
<feature type="compositionally biased region" description="Low complexity" evidence="1">
    <location>
        <begin position="403"/>
        <end position="414"/>
    </location>
</feature>
<feature type="region of interest" description="Disordered" evidence="1">
    <location>
        <begin position="475"/>
        <end position="540"/>
    </location>
</feature>
<dbReference type="AlphaFoldDB" id="A0A194VQN4"/>
<keyword evidence="2" id="KW-0472">Membrane</keyword>
<evidence type="ECO:0000256" key="1">
    <source>
        <dbReference type="SAM" id="MobiDB-lite"/>
    </source>
</evidence>
<keyword evidence="2" id="KW-1133">Transmembrane helix</keyword>
<dbReference type="InterPro" id="IPR001509">
    <property type="entry name" value="Epimerase_deHydtase"/>
</dbReference>
<dbReference type="OrthoDB" id="2735536at2759"/>
<feature type="compositionally biased region" description="Polar residues" evidence="1">
    <location>
        <begin position="496"/>
        <end position="511"/>
    </location>
</feature>
<feature type="domain" description="NAD-dependent epimerase/dehydratase" evidence="3">
    <location>
        <begin position="545"/>
        <end position="756"/>
    </location>
</feature>
<dbReference type="PANTHER" id="PTHR40623:SF2">
    <property type="entry name" value="INTEGRAL MEMBRANE PROTEIN"/>
    <property type="match status" value="1"/>
</dbReference>
<dbReference type="PANTHER" id="PTHR40623">
    <property type="entry name" value="INTEGRAL MEMBRANE PROTEIN"/>
    <property type="match status" value="1"/>
</dbReference>
<name>A0A194VQN4_CYTMA</name>
<dbReference type="Proteomes" id="UP000078559">
    <property type="component" value="Chromosome 2"/>
</dbReference>
<feature type="compositionally biased region" description="Basic residues" evidence="1">
    <location>
        <begin position="518"/>
        <end position="527"/>
    </location>
</feature>
<dbReference type="Gene3D" id="3.40.50.720">
    <property type="entry name" value="NAD(P)-binding Rossmann-like Domain"/>
    <property type="match status" value="1"/>
</dbReference>
<dbReference type="Pfam" id="PF01370">
    <property type="entry name" value="Epimerase"/>
    <property type="match status" value="1"/>
</dbReference>
<evidence type="ECO:0000313" key="4">
    <source>
        <dbReference type="EMBL" id="KUI66504.1"/>
    </source>
</evidence>
<evidence type="ECO:0000256" key="2">
    <source>
        <dbReference type="SAM" id="Phobius"/>
    </source>
</evidence>
<organism evidence="4 5">
    <name type="scientific">Cytospora mali</name>
    <name type="common">Apple Valsa canker fungus</name>
    <name type="synonym">Valsa mali</name>
    <dbReference type="NCBI Taxonomy" id="578113"/>
    <lineage>
        <taxon>Eukaryota</taxon>
        <taxon>Fungi</taxon>
        <taxon>Dikarya</taxon>
        <taxon>Ascomycota</taxon>
        <taxon>Pezizomycotina</taxon>
        <taxon>Sordariomycetes</taxon>
        <taxon>Sordariomycetidae</taxon>
        <taxon>Diaporthales</taxon>
        <taxon>Cytosporaceae</taxon>
        <taxon>Cytospora</taxon>
    </lineage>
</organism>
<reference evidence="4" key="1">
    <citation type="submission" date="2014-12" db="EMBL/GenBank/DDBJ databases">
        <title>Genome Sequence of Valsa Canker Pathogens Uncovers a Specific Adaption of Colonization on Woody Bark.</title>
        <authorList>
            <person name="Yin Z."/>
            <person name="Liu H."/>
            <person name="Gao X."/>
            <person name="Li Z."/>
            <person name="Song N."/>
            <person name="Ke X."/>
            <person name="Dai Q."/>
            <person name="Wu Y."/>
            <person name="Sun Y."/>
            <person name="Xu J.-R."/>
            <person name="Kang Z.K."/>
            <person name="Wang L."/>
            <person name="Huang L."/>
        </authorList>
    </citation>
    <scope>NUCLEOTIDE SEQUENCE [LARGE SCALE GENOMIC DNA]</scope>
    <source>
        <strain evidence="4">03-8</strain>
    </source>
</reference>
<evidence type="ECO:0000259" key="3">
    <source>
        <dbReference type="Pfam" id="PF01370"/>
    </source>
</evidence>